<dbReference type="GO" id="GO:0000271">
    <property type="term" value="P:polysaccharide biosynthetic process"/>
    <property type="evidence" value="ECO:0007669"/>
    <property type="project" value="InterPro"/>
</dbReference>
<evidence type="ECO:0000313" key="10">
    <source>
        <dbReference type="Proteomes" id="UP000293852"/>
    </source>
</evidence>
<dbReference type="PANTHER" id="PTHR38459:SF1">
    <property type="entry name" value="PROPHAGE BACTOPRENOL-LINKED GLUCOSE TRANSLOCASE HOMOLOG"/>
    <property type="match status" value="1"/>
</dbReference>
<comment type="similarity">
    <text evidence="2">Belongs to the GtrA family.</text>
</comment>
<organism evidence="9 10">
    <name type="scientific">Xylanimonas ulmi</name>
    <dbReference type="NCBI Taxonomy" id="228973"/>
    <lineage>
        <taxon>Bacteria</taxon>
        <taxon>Bacillati</taxon>
        <taxon>Actinomycetota</taxon>
        <taxon>Actinomycetes</taxon>
        <taxon>Micrococcales</taxon>
        <taxon>Promicromonosporaceae</taxon>
        <taxon>Xylanimonas</taxon>
    </lineage>
</organism>
<evidence type="ECO:0000256" key="6">
    <source>
        <dbReference type="SAM" id="MobiDB-lite"/>
    </source>
</evidence>
<evidence type="ECO:0000256" key="1">
    <source>
        <dbReference type="ARBA" id="ARBA00004141"/>
    </source>
</evidence>
<dbReference type="InterPro" id="IPR051401">
    <property type="entry name" value="GtrA_CellWall_Glycosyl"/>
</dbReference>
<evidence type="ECO:0000256" key="3">
    <source>
        <dbReference type="ARBA" id="ARBA00022692"/>
    </source>
</evidence>
<feature type="compositionally biased region" description="Basic and acidic residues" evidence="6">
    <location>
        <begin position="148"/>
        <end position="160"/>
    </location>
</feature>
<feature type="transmembrane region" description="Helical" evidence="7">
    <location>
        <begin position="119"/>
        <end position="138"/>
    </location>
</feature>
<feature type="transmembrane region" description="Helical" evidence="7">
    <location>
        <begin position="94"/>
        <end position="113"/>
    </location>
</feature>
<comment type="caution">
    <text evidence="9">The sequence shown here is derived from an EMBL/GenBank/DDBJ whole genome shotgun (WGS) entry which is preliminary data.</text>
</comment>
<protein>
    <submittedName>
        <fullName evidence="9">Putative flippase GtrA</fullName>
    </submittedName>
</protein>
<dbReference type="Proteomes" id="UP000293852">
    <property type="component" value="Unassembled WGS sequence"/>
</dbReference>
<evidence type="ECO:0000256" key="7">
    <source>
        <dbReference type="SAM" id="Phobius"/>
    </source>
</evidence>
<dbReference type="AlphaFoldDB" id="A0A4V2EXL9"/>
<accession>A0A4V2EXL9</accession>
<dbReference type="Pfam" id="PF04138">
    <property type="entry name" value="GtrA_DPMS_TM"/>
    <property type="match status" value="1"/>
</dbReference>
<evidence type="ECO:0000313" key="9">
    <source>
        <dbReference type="EMBL" id="RZS59950.1"/>
    </source>
</evidence>
<feature type="region of interest" description="Disordered" evidence="6">
    <location>
        <begin position="148"/>
        <end position="170"/>
    </location>
</feature>
<name>A0A4V2EXL9_9MICO</name>
<proteinExistence type="inferred from homology"/>
<evidence type="ECO:0000256" key="4">
    <source>
        <dbReference type="ARBA" id="ARBA00022989"/>
    </source>
</evidence>
<keyword evidence="4 7" id="KW-1133">Transmembrane helix</keyword>
<sequence length="170" mass="18847">MTGTRRHEREDRDSSLGVLKDRRLAFLVVGGFNTALGWALFALAQHLVGAHLGRFGYMVSLYLSYTVGVFLSYLTQRALVFRPRGHFWLDLARFSLVQIGGLALNSVLLPVIIEATSATPLVAQGFATITVAVITYLAHSRFSFRRGRTAEPSDSRRIDPARPPSTQENL</sequence>
<feature type="transmembrane region" description="Helical" evidence="7">
    <location>
        <begin position="24"/>
        <end position="43"/>
    </location>
</feature>
<dbReference type="RefSeq" id="WP_165399795.1">
    <property type="nucleotide sequence ID" value="NZ_SGWX01000001.1"/>
</dbReference>
<keyword evidence="3 7" id="KW-0812">Transmembrane</keyword>
<evidence type="ECO:0000259" key="8">
    <source>
        <dbReference type="Pfam" id="PF04138"/>
    </source>
</evidence>
<dbReference type="PANTHER" id="PTHR38459">
    <property type="entry name" value="PROPHAGE BACTOPRENOL-LINKED GLUCOSE TRANSLOCASE HOMOLOG"/>
    <property type="match status" value="1"/>
</dbReference>
<evidence type="ECO:0000256" key="5">
    <source>
        <dbReference type="ARBA" id="ARBA00023136"/>
    </source>
</evidence>
<feature type="domain" description="GtrA/DPMS transmembrane" evidence="8">
    <location>
        <begin position="26"/>
        <end position="144"/>
    </location>
</feature>
<evidence type="ECO:0000256" key="2">
    <source>
        <dbReference type="ARBA" id="ARBA00009399"/>
    </source>
</evidence>
<dbReference type="InterPro" id="IPR007267">
    <property type="entry name" value="GtrA_DPMS_TM"/>
</dbReference>
<comment type="subcellular location">
    <subcellularLocation>
        <location evidence="1">Membrane</location>
        <topology evidence="1">Multi-pass membrane protein</topology>
    </subcellularLocation>
</comment>
<keyword evidence="10" id="KW-1185">Reference proteome</keyword>
<feature type="transmembrane region" description="Helical" evidence="7">
    <location>
        <begin position="55"/>
        <end position="74"/>
    </location>
</feature>
<reference evidence="9 10" key="1">
    <citation type="submission" date="2019-02" db="EMBL/GenBank/DDBJ databases">
        <title>Sequencing the genomes of 1000 actinobacteria strains.</title>
        <authorList>
            <person name="Klenk H.-P."/>
        </authorList>
    </citation>
    <scope>NUCLEOTIDE SEQUENCE [LARGE SCALE GENOMIC DNA]</scope>
    <source>
        <strain evidence="9 10">DSM 16932</strain>
    </source>
</reference>
<dbReference type="GO" id="GO:0005886">
    <property type="term" value="C:plasma membrane"/>
    <property type="evidence" value="ECO:0007669"/>
    <property type="project" value="TreeGrafter"/>
</dbReference>
<dbReference type="EMBL" id="SGWX01000001">
    <property type="protein sequence ID" value="RZS59950.1"/>
    <property type="molecule type" value="Genomic_DNA"/>
</dbReference>
<keyword evidence="5 7" id="KW-0472">Membrane</keyword>
<gene>
    <name evidence="9" type="ORF">EV386_0189</name>
</gene>